<sequence length="312" mass="32767">MVRGVGRSTVMKIAVSGATGLIGSAVVASLAGRGRQVARLVRPHRATRAGDIRWDPATGALDSAAGGCDAVIHLAGENIAGRWTAKKRARIRDSRTTPTARLCKTLATLDPPPAVLLCASASGVYGDRGEQTLAEDSAPGDGFLAEVCQQWEAACQPAVAAGIRVVHLRFAMVLSPTGGALKPMLRPFRLGLGGRIGNGRQYWSWIALDDAVAAIEFALACDDMAGPVNVASPCPVTNRQFTAALGRALHRPTLFPLPASIARLAFGRMADDLLLASARVTPARLLASGFVFQRPQLDDALNHLLKRSGQPS</sequence>
<proteinExistence type="predicted"/>
<protein>
    <recommendedName>
        <fullName evidence="4">TIGR01777 family protein</fullName>
    </recommendedName>
</protein>
<evidence type="ECO:0000259" key="2">
    <source>
        <dbReference type="Pfam" id="PF08338"/>
    </source>
</evidence>
<dbReference type="InterPro" id="IPR013549">
    <property type="entry name" value="DUF1731"/>
</dbReference>
<dbReference type="SUPFAM" id="SSF51735">
    <property type="entry name" value="NAD(P)-binding Rossmann-fold domains"/>
    <property type="match status" value="1"/>
</dbReference>
<dbReference type="InterPro" id="IPR001509">
    <property type="entry name" value="Epimerase_deHydtase"/>
</dbReference>
<organism evidence="3">
    <name type="scientific">marine sediment metagenome</name>
    <dbReference type="NCBI Taxonomy" id="412755"/>
    <lineage>
        <taxon>unclassified sequences</taxon>
        <taxon>metagenomes</taxon>
        <taxon>ecological metagenomes</taxon>
    </lineage>
</organism>
<feature type="domain" description="DUF1731" evidence="2">
    <location>
        <begin position="258"/>
        <end position="304"/>
    </location>
</feature>
<dbReference type="InterPro" id="IPR010099">
    <property type="entry name" value="SDR39U1"/>
</dbReference>
<reference evidence="3" key="1">
    <citation type="journal article" date="2015" name="Nature">
        <title>Complex archaea that bridge the gap between prokaryotes and eukaryotes.</title>
        <authorList>
            <person name="Spang A."/>
            <person name="Saw J.H."/>
            <person name="Jorgensen S.L."/>
            <person name="Zaremba-Niedzwiedzka K."/>
            <person name="Martijn J."/>
            <person name="Lind A.E."/>
            <person name="van Eijk R."/>
            <person name="Schleper C."/>
            <person name="Guy L."/>
            <person name="Ettema T.J."/>
        </authorList>
    </citation>
    <scope>NUCLEOTIDE SEQUENCE</scope>
</reference>
<dbReference type="AlphaFoldDB" id="A0A0F9S5I0"/>
<comment type="caution">
    <text evidence="3">The sequence shown here is derived from an EMBL/GenBank/DDBJ whole genome shotgun (WGS) entry which is preliminary data.</text>
</comment>
<gene>
    <name evidence="3" type="ORF">LCGC14_0494710</name>
</gene>
<dbReference type="Pfam" id="PF01370">
    <property type="entry name" value="Epimerase"/>
    <property type="match status" value="1"/>
</dbReference>
<evidence type="ECO:0000259" key="1">
    <source>
        <dbReference type="Pfam" id="PF01370"/>
    </source>
</evidence>
<dbReference type="NCBIfam" id="TIGR01777">
    <property type="entry name" value="yfcH"/>
    <property type="match status" value="1"/>
</dbReference>
<evidence type="ECO:0000313" key="3">
    <source>
        <dbReference type="EMBL" id="KKN64130.1"/>
    </source>
</evidence>
<dbReference type="EMBL" id="LAZR01000567">
    <property type="protein sequence ID" value="KKN64130.1"/>
    <property type="molecule type" value="Genomic_DNA"/>
</dbReference>
<dbReference type="Gene3D" id="3.40.50.720">
    <property type="entry name" value="NAD(P)-binding Rossmann-like Domain"/>
    <property type="match status" value="1"/>
</dbReference>
<dbReference type="Pfam" id="PF08338">
    <property type="entry name" value="DUF1731"/>
    <property type="match status" value="1"/>
</dbReference>
<dbReference type="PANTHER" id="PTHR11092:SF0">
    <property type="entry name" value="EPIMERASE FAMILY PROTEIN SDR39U1"/>
    <property type="match status" value="1"/>
</dbReference>
<dbReference type="CDD" id="cd05242">
    <property type="entry name" value="SDR_a8"/>
    <property type="match status" value="1"/>
</dbReference>
<evidence type="ECO:0008006" key="4">
    <source>
        <dbReference type="Google" id="ProtNLM"/>
    </source>
</evidence>
<name>A0A0F9S5I0_9ZZZZ</name>
<feature type="domain" description="NAD-dependent epimerase/dehydratase" evidence="1">
    <location>
        <begin position="13"/>
        <end position="221"/>
    </location>
</feature>
<accession>A0A0F9S5I0</accession>
<dbReference type="InterPro" id="IPR036291">
    <property type="entry name" value="NAD(P)-bd_dom_sf"/>
</dbReference>
<dbReference type="PANTHER" id="PTHR11092">
    <property type="entry name" value="SUGAR NUCLEOTIDE EPIMERASE RELATED"/>
    <property type="match status" value="1"/>
</dbReference>